<dbReference type="Gene3D" id="3.30.530.20">
    <property type="match status" value="1"/>
</dbReference>
<feature type="domain" description="Activator of Hsp90 ATPase homologue 1/2-like C-terminal" evidence="3">
    <location>
        <begin position="22"/>
        <end position="131"/>
    </location>
</feature>
<dbReference type="SUPFAM" id="SSF55961">
    <property type="entry name" value="Bet v1-like"/>
    <property type="match status" value="1"/>
</dbReference>
<feature type="compositionally biased region" description="Basic and acidic residues" evidence="2">
    <location>
        <begin position="203"/>
        <end position="218"/>
    </location>
</feature>
<dbReference type="HOGENOM" id="CLU_088201_0_0_11"/>
<dbReference type="CDD" id="cd08899">
    <property type="entry name" value="SRPBCC_CalC_Aha1-like_6"/>
    <property type="match status" value="1"/>
</dbReference>
<evidence type="ECO:0000256" key="2">
    <source>
        <dbReference type="SAM" id="MobiDB-lite"/>
    </source>
</evidence>
<evidence type="ECO:0000313" key="4">
    <source>
        <dbReference type="EMBL" id="ADB51803.1"/>
    </source>
</evidence>
<dbReference type="OrthoDB" id="8117292at2"/>
<dbReference type="AlphaFoldDB" id="D3EZ38"/>
<proteinExistence type="inferred from homology"/>
<comment type="similarity">
    <text evidence="1">Belongs to the AHA1 family.</text>
</comment>
<dbReference type="Proteomes" id="UP000008229">
    <property type="component" value="Chromosome"/>
</dbReference>
<dbReference type="InterPro" id="IPR023393">
    <property type="entry name" value="START-like_dom_sf"/>
</dbReference>
<evidence type="ECO:0000256" key="1">
    <source>
        <dbReference type="ARBA" id="ARBA00006817"/>
    </source>
</evidence>
<dbReference type="RefSeq" id="WP_012934854.1">
    <property type="nucleotide sequence ID" value="NC_013739.1"/>
</dbReference>
<evidence type="ECO:0000313" key="5">
    <source>
        <dbReference type="Proteomes" id="UP000008229"/>
    </source>
</evidence>
<dbReference type="EMBL" id="CP001854">
    <property type="protein sequence ID" value="ADB51803.1"/>
    <property type="molecule type" value="Genomic_DNA"/>
</dbReference>
<protein>
    <submittedName>
        <fullName evidence="4">Activator of Hsp90 ATPase 1 family protein</fullName>
    </submittedName>
</protein>
<feature type="region of interest" description="Disordered" evidence="2">
    <location>
        <begin position="192"/>
        <end position="218"/>
    </location>
</feature>
<dbReference type="KEGG" id="cwo:Cwoe_3385"/>
<keyword evidence="5" id="KW-1185">Reference proteome</keyword>
<dbReference type="InterPro" id="IPR013538">
    <property type="entry name" value="ASHA1/2-like_C"/>
</dbReference>
<reference evidence="5" key="2">
    <citation type="submission" date="2010-01" db="EMBL/GenBank/DDBJ databases">
        <title>The complete genome of Conexibacter woesei DSM 14684.</title>
        <authorList>
            <consortium name="US DOE Joint Genome Institute (JGI-PGF)"/>
            <person name="Lucas S."/>
            <person name="Copeland A."/>
            <person name="Lapidus A."/>
            <person name="Glavina del Rio T."/>
            <person name="Dalin E."/>
            <person name="Tice H."/>
            <person name="Bruce D."/>
            <person name="Goodwin L."/>
            <person name="Pitluck S."/>
            <person name="Kyrpides N."/>
            <person name="Mavromatis K."/>
            <person name="Ivanova N."/>
            <person name="Mikhailova N."/>
            <person name="Chertkov O."/>
            <person name="Brettin T."/>
            <person name="Detter J.C."/>
            <person name="Han C."/>
            <person name="Larimer F."/>
            <person name="Land M."/>
            <person name="Hauser L."/>
            <person name="Markowitz V."/>
            <person name="Cheng J.-F."/>
            <person name="Hugenholtz P."/>
            <person name="Woyke T."/>
            <person name="Wu D."/>
            <person name="Pukall R."/>
            <person name="Steenblock K."/>
            <person name="Schneider S."/>
            <person name="Klenk H.-P."/>
            <person name="Eisen J.A."/>
        </authorList>
    </citation>
    <scope>NUCLEOTIDE SEQUENCE [LARGE SCALE GENOMIC DNA]</scope>
    <source>
        <strain evidence="5">DSM 14684 / CIP 108061 / JCM 11494 / NBRC 100937 / ID131577</strain>
    </source>
</reference>
<organism evidence="4 5">
    <name type="scientific">Conexibacter woesei (strain DSM 14684 / CCUG 47730 / CIP 108061 / JCM 11494 / NBRC 100937 / ID131577)</name>
    <dbReference type="NCBI Taxonomy" id="469383"/>
    <lineage>
        <taxon>Bacteria</taxon>
        <taxon>Bacillati</taxon>
        <taxon>Actinomycetota</taxon>
        <taxon>Thermoleophilia</taxon>
        <taxon>Solirubrobacterales</taxon>
        <taxon>Conexibacteraceae</taxon>
        <taxon>Conexibacter</taxon>
    </lineage>
</organism>
<dbReference type="eggNOG" id="COG3832">
    <property type="taxonomic scope" value="Bacteria"/>
</dbReference>
<dbReference type="Pfam" id="PF08327">
    <property type="entry name" value="AHSA1"/>
    <property type="match status" value="1"/>
</dbReference>
<accession>D3EZ38</accession>
<evidence type="ECO:0000259" key="3">
    <source>
        <dbReference type="Pfam" id="PF08327"/>
    </source>
</evidence>
<sequence>MNETLVRSGGRNVLRVERRVAHPPEKVWRAVTEPAELSAWFPSPVELDELRAGAEIRFVGDGFGSAGTIAEVDPPRVFAFDWEGELLRFELAPDGDAGCLLVFTHTFDDRAGAASFAAGWDACLDALDGLLDGIDPPAQPPEMSAAHEAFVRRFGLDEGALEETTDGGWRIRFERQLTRHAPDAWPLMSAAASADGEWPTTVDEPRLLETEHDGGASP</sequence>
<name>D3EZ38_CONWI</name>
<gene>
    <name evidence="4" type="ordered locus">Cwoe_3385</name>
</gene>
<reference evidence="4 5" key="1">
    <citation type="journal article" date="2010" name="Stand. Genomic Sci.">
        <title>Complete genome sequence of Conexibacter woesei type strain (ID131577).</title>
        <authorList>
            <person name="Pukall R."/>
            <person name="Lapidus A."/>
            <person name="Glavina Del Rio T."/>
            <person name="Copeland A."/>
            <person name="Tice H."/>
            <person name="Cheng J.-F."/>
            <person name="Lucas S."/>
            <person name="Chen F."/>
            <person name="Nolan M."/>
            <person name="Bruce D."/>
            <person name="Goodwin L."/>
            <person name="Pitluck S."/>
            <person name="Mavromatis K."/>
            <person name="Ivanova N."/>
            <person name="Ovchinnikova G."/>
            <person name="Pati A."/>
            <person name="Chen A."/>
            <person name="Palaniappan K."/>
            <person name="Land M."/>
            <person name="Hauser L."/>
            <person name="Chang Y.-J."/>
            <person name="Jeffries C.D."/>
            <person name="Chain P."/>
            <person name="Meincke L."/>
            <person name="Sims D."/>
            <person name="Brettin T."/>
            <person name="Detter J.C."/>
            <person name="Rohde M."/>
            <person name="Goeker M."/>
            <person name="Bristow J."/>
            <person name="Eisen J.A."/>
            <person name="Markowitz V."/>
            <person name="Kyrpides N.C."/>
            <person name="Klenk H.-P."/>
            <person name="Hugenholtz P."/>
        </authorList>
    </citation>
    <scope>NUCLEOTIDE SEQUENCE [LARGE SCALE GENOMIC DNA]</scope>
    <source>
        <strain evidence="5">DSM 14684 / CIP 108061 / JCM 11494 / NBRC 100937 / ID131577</strain>
    </source>
</reference>
<dbReference type="STRING" id="469383.Cwoe_3385"/>